<dbReference type="InterPro" id="IPR011008">
    <property type="entry name" value="Dimeric_a/b-barrel"/>
</dbReference>
<name>A0A212JA26_9BACT</name>
<dbReference type="PROSITE" id="PS51725">
    <property type="entry name" value="ABM"/>
    <property type="match status" value="1"/>
</dbReference>
<dbReference type="InterPro" id="IPR007138">
    <property type="entry name" value="ABM_dom"/>
</dbReference>
<dbReference type="PANTHER" id="PTHR33336">
    <property type="entry name" value="QUINOL MONOOXYGENASE YGIN-RELATED"/>
    <property type="match status" value="1"/>
</dbReference>
<evidence type="ECO:0000259" key="1">
    <source>
        <dbReference type="PROSITE" id="PS51725"/>
    </source>
</evidence>
<dbReference type="Gene3D" id="3.30.70.100">
    <property type="match status" value="1"/>
</dbReference>
<protein>
    <submittedName>
        <fullName evidence="2">Antibiotic biosynthesis monooxygenase domain-containing protein</fullName>
    </submittedName>
</protein>
<proteinExistence type="predicted"/>
<keyword evidence="2" id="KW-0560">Oxidoreductase</keyword>
<accession>A0A212JA26</accession>
<evidence type="ECO:0000313" key="2">
    <source>
        <dbReference type="EMBL" id="SBV96291.1"/>
    </source>
</evidence>
<reference evidence="2" key="1">
    <citation type="submission" date="2016-04" db="EMBL/GenBank/DDBJ databases">
        <authorList>
            <person name="Evans L.H."/>
            <person name="Alamgir A."/>
            <person name="Owens N."/>
            <person name="Weber N.D."/>
            <person name="Virtaneva K."/>
            <person name="Barbian K."/>
            <person name="Babar A."/>
            <person name="Rosenke K."/>
        </authorList>
    </citation>
    <scope>NUCLEOTIDE SEQUENCE</scope>
    <source>
        <strain evidence="2">86-2</strain>
    </source>
</reference>
<dbReference type="RefSeq" id="WP_296947921.1">
    <property type="nucleotide sequence ID" value="NZ_LT599021.1"/>
</dbReference>
<dbReference type="EMBL" id="FLUL01000001">
    <property type="protein sequence ID" value="SBV96291.1"/>
    <property type="molecule type" value="Genomic_DNA"/>
</dbReference>
<dbReference type="GO" id="GO:0004497">
    <property type="term" value="F:monooxygenase activity"/>
    <property type="evidence" value="ECO:0007669"/>
    <property type="project" value="UniProtKB-KW"/>
</dbReference>
<dbReference type="PANTHER" id="PTHR33336:SF3">
    <property type="entry name" value="ABM DOMAIN-CONTAINING PROTEIN"/>
    <property type="match status" value="1"/>
</dbReference>
<sequence length="95" mass="11572">MIKVIAEDFIKEEYLEVVKPLYAELVAKTKLEKDCIEYNLYIDLDDKTHFIFIEEWPDHDALDRHCRTEHFRRLVPLINKHQSKECEFTIMEIFQ</sequence>
<dbReference type="GO" id="GO:0005829">
    <property type="term" value="C:cytosol"/>
    <property type="evidence" value="ECO:0007669"/>
    <property type="project" value="TreeGrafter"/>
</dbReference>
<feature type="domain" description="ABM" evidence="1">
    <location>
        <begin position="2"/>
        <end position="91"/>
    </location>
</feature>
<dbReference type="InterPro" id="IPR050744">
    <property type="entry name" value="AI-2_Isomerase_LsrG"/>
</dbReference>
<organism evidence="2">
    <name type="scientific">uncultured Dysgonomonas sp</name>
    <dbReference type="NCBI Taxonomy" id="206096"/>
    <lineage>
        <taxon>Bacteria</taxon>
        <taxon>Pseudomonadati</taxon>
        <taxon>Bacteroidota</taxon>
        <taxon>Bacteroidia</taxon>
        <taxon>Bacteroidales</taxon>
        <taxon>Dysgonomonadaceae</taxon>
        <taxon>Dysgonomonas</taxon>
        <taxon>environmental samples</taxon>
    </lineage>
</organism>
<dbReference type="AlphaFoldDB" id="A0A212JA26"/>
<dbReference type="SUPFAM" id="SSF54909">
    <property type="entry name" value="Dimeric alpha+beta barrel"/>
    <property type="match status" value="1"/>
</dbReference>
<keyword evidence="2" id="KW-0503">Monooxygenase</keyword>
<gene>
    <name evidence="2" type="ORF">KL86DYS2_11067</name>
</gene>
<dbReference type="Pfam" id="PF03992">
    <property type="entry name" value="ABM"/>
    <property type="match status" value="1"/>
</dbReference>